<dbReference type="InterPro" id="IPR001753">
    <property type="entry name" value="Enoyl-CoA_hydra/iso"/>
</dbReference>
<evidence type="ECO:0000256" key="1">
    <source>
        <dbReference type="ARBA" id="ARBA00005254"/>
    </source>
</evidence>
<reference evidence="5" key="1">
    <citation type="journal article" date="2019" name="Int. J. Syst. Evol. Microbiol.">
        <title>The Global Catalogue of Microorganisms (GCM) 10K type strain sequencing project: providing services to taxonomists for standard genome sequencing and annotation.</title>
        <authorList>
            <consortium name="The Broad Institute Genomics Platform"/>
            <consortium name="The Broad Institute Genome Sequencing Center for Infectious Disease"/>
            <person name="Wu L."/>
            <person name="Ma J."/>
        </authorList>
    </citation>
    <scope>NUCLEOTIDE SEQUENCE [LARGE SCALE GENOMIC DNA]</scope>
    <source>
        <strain evidence="5">LMG 29247</strain>
    </source>
</reference>
<comment type="caution">
    <text evidence="4">The sequence shown here is derived from an EMBL/GenBank/DDBJ whole genome shotgun (WGS) entry which is preliminary data.</text>
</comment>
<sequence>MTLPITYEARGRVAHITLRRPERRNALNAEMSSLLNEYWLRFAASDERVALLSAEGDHFCAGVDVSDPSKEAWKGVPNVGVKLEKPLISAVQGWAVGAGFTLTMMSDLCIVDDTAQFMFPEAKLGLFGGITAGLVSRIPQKVALEFLMLGEPLPAARAYEVGLVNRVTAKGGAHAAALEWAERLADAAPLVIQTIKRATLETLPKSPAEIAYPQMGYLTEIAQSDDYKEGVAAFKEKRKADFKGR</sequence>
<dbReference type="Proteomes" id="UP001597304">
    <property type="component" value="Unassembled WGS sequence"/>
</dbReference>
<dbReference type="CDD" id="cd06558">
    <property type="entry name" value="crotonase-like"/>
    <property type="match status" value="1"/>
</dbReference>
<protein>
    <submittedName>
        <fullName evidence="4">Enoyl-CoA hydratase/isomerase family protein</fullName>
    </submittedName>
</protein>
<dbReference type="InterPro" id="IPR014748">
    <property type="entry name" value="Enoyl-CoA_hydra_C"/>
</dbReference>
<dbReference type="PANTHER" id="PTHR11941">
    <property type="entry name" value="ENOYL-COA HYDRATASE-RELATED"/>
    <property type="match status" value="1"/>
</dbReference>
<evidence type="ECO:0000313" key="5">
    <source>
        <dbReference type="Proteomes" id="UP001597304"/>
    </source>
</evidence>
<keyword evidence="5" id="KW-1185">Reference proteome</keyword>
<dbReference type="InterPro" id="IPR029045">
    <property type="entry name" value="ClpP/crotonase-like_dom_sf"/>
</dbReference>
<evidence type="ECO:0000313" key="4">
    <source>
        <dbReference type="EMBL" id="MFD1709127.1"/>
    </source>
</evidence>
<dbReference type="EMBL" id="JBHUEJ010000002">
    <property type="protein sequence ID" value="MFD1709127.1"/>
    <property type="molecule type" value="Genomic_DNA"/>
</dbReference>
<organism evidence="4 5">
    <name type="scientific">Ottowia flava</name>
    <dbReference type="NCBI Taxonomy" id="2675430"/>
    <lineage>
        <taxon>Bacteria</taxon>
        <taxon>Pseudomonadati</taxon>
        <taxon>Pseudomonadota</taxon>
        <taxon>Betaproteobacteria</taxon>
        <taxon>Burkholderiales</taxon>
        <taxon>Comamonadaceae</taxon>
        <taxon>Ottowia</taxon>
    </lineage>
</organism>
<dbReference type="InterPro" id="IPR018376">
    <property type="entry name" value="Enoyl-CoA_hyd/isom_CS"/>
</dbReference>
<dbReference type="Gene3D" id="1.10.12.10">
    <property type="entry name" value="Lyase 2-enoyl-coa Hydratase, Chain A, domain 2"/>
    <property type="match status" value="1"/>
</dbReference>
<evidence type="ECO:0000256" key="3">
    <source>
        <dbReference type="RuleBase" id="RU003707"/>
    </source>
</evidence>
<comment type="similarity">
    <text evidence="1 3">Belongs to the enoyl-CoA hydratase/isomerase family.</text>
</comment>
<name>A0ABW4KLV6_9BURK</name>
<keyword evidence="2" id="KW-0456">Lyase</keyword>
<evidence type="ECO:0000256" key="2">
    <source>
        <dbReference type="ARBA" id="ARBA00023239"/>
    </source>
</evidence>
<dbReference type="PROSITE" id="PS00166">
    <property type="entry name" value="ENOYL_COA_HYDRATASE"/>
    <property type="match status" value="1"/>
</dbReference>
<dbReference type="SUPFAM" id="SSF52096">
    <property type="entry name" value="ClpP/crotonase"/>
    <property type="match status" value="1"/>
</dbReference>
<gene>
    <name evidence="4" type="ORF">ACFSF0_00760</name>
</gene>
<proteinExistence type="inferred from homology"/>
<dbReference type="Gene3D" id="3.90.226.10">
    <property type="entry name" value="2-enoyl-CoA Hydratase, Chain A, domain 1"/>
    <property type="match status" value="1"/>
</dbReference>
<dbReference type="RefSeq" id="WP_187265747.1">
    <property type="nucleotide sequence ID" value="NZ_JBHUEJ010000002.1"/>
</dbReference>
<dbReference type="PANTHER" id="PTHR11941:SF54">
    <property type="entry name" value="ENOYL-COA HYDRATASE, MITOCHONDRIAL"/>
    <property type="match status" value="1"/>
</dbReference>
<dbReference type="Pfam" id="PF00378">
    <property type="entry name" value="ECH_1"/>
    <property type="match status" value="1"/>
</dbReference>
<accession>A0ABW4KLV6</accession>